<keyword evidence="5" id="KW-0255">Endonuclease</keyword>
<dbReference type="Pfam" id="PF01420">
    <property type="entry name" value="Methylase_S"/>
    <property type="match status" value="1"/>
</dbReference>
<comment type="caution">
    <text evidence="5">The sequence shown here is derived from an EMBL/GenBank/DDBJ whole genome shotgun (WGS) entry which is preliminary data.</text>
</comment>
<evidence type="ECO:0000259" key="4">
    <source>
        <dbReference type="Pfam" id="PF01420"/>
    </source>
</evidence>
<name>A0AAW5IMS3_9BACT</name>
<dbReference type="GO" id="GO:0009307">
    <property type="term" value="P:DNA restriction-modification system"/>
    <property type="evidence" value="ECO:0007669"/>
    <property type="project" value="UniProtKB-KW"/>
</dbReference>
<reference evidence="5" key="1">
    <citation type="submission" date="2022-07" db="EMBL/GenBank/DDBJ databases">
        <title>Prevotella copri.</title>
        <authorList>
            <person name="Yang C."/>
        </authorList>
    </citation>
    <scope>NUCLEOTIDE SEQUENCE</scope>
    <source>
        <strain evidence="5">HF2107</strain>
    </source>
</reference>
<accession>A0AAW5IMS3</accession>
<dbReference type="SUPFAM" id="SSF116734">
    <property type="entry name" value="DNA methylase specificity domain"/>
    <property type="match status" value="1"/>
</dbReference>
<keyword evidence="3" id="KW-0238">DNA-binding</keyword>
<dbReference type="GO" id="GO:0016787">
    <property type="term" value="F:hydrolase activity"/>
    <property type="evidence" value="ECO:0007669"/>
    <property type="project" value="UniProtKB-KW"/>
</dbReference>
<gene>
    <name evidence="5" type="ORF">NNC64_10720</name>
</gene>
<feature type="domain" description="Type I restriction modification DNA specificity" evidence="4">
    <location>
        <begin position="41"/>
        <end position="223"/>
    </location>
</feature>
<evidence type="ECO:0000256" key="2">
    <source>
        <dbReference type="ARBA" id="ARBA00022747"/>
    </source>
</evidence>
<dbReference type="Proteomes" id="UP001205531">
    <property type="component" value="Unassembled WGS sequence"/>
</dbReference>
<dbReference type="Gene3D" id="3.90.220.20">
    <property type="entry name" value="DNA methylase specificity domains"/>
    <property type="match status" value="1"/>
</dbReference>
<evidence type="ECO:0000313" key="6">
    <source>
        <dbReference type="Proteomes" id="UP001205531"/>
    </source>
</evidence>
<dbReference type="AlphaFoldDB" id="A0AAW5IMS3"/>
<protein>
    <submittedName>
        <fullName evidence="5">Restriction endonuclease subunit S</fullName>
        <ecNumber evidence="5">3.1.21.-</ecNumber>
    </submittedName>
</protein>
<dbReference type="GO" id="GO:0004519">
    <property type="term" value="F:endonuclease activity"/>
    <property type="evidence" value="ECO:0007669"/>
    <property type="project" value="UniProtKB-KW"/>
</dbReference>
<dbReference type="InterPro" id="IPR044946">
    <property type="entry name" value="Restrct_endonuc_typeI_TRD_sf"/>
</dbReference>
<evidence type="ECO:0000256" key="3">
    <source>
        <dbReference type="ARBA" id="ARBA00023125"/>
    </source>
</evidence>
<dbReference type="EMBL" id="JANDWZ010000023">
    <property type="protein sequence ID" value="MCP9565017.1"/>
    <property type="molecule type" value="Genomic_DNA"/>
</dbReference>
<keyword evidence="2" id="KW-0680">Restriction system</keyword>
<evidence type="ECO:0000256" key="1">
    <source>
        <dbReference type="ARBA" id="ARBA00010923"/>
    </source>
</evidence>
<evidence type="ECO:0000313" key="5">
    <source>
        <dbReference type="EMBL" id="MCP9565017.1"/>
    </source>
</evidence>
<comment type="similarity">
    <text evidence="1">Belongs to the type-I restriction system S methylase family.</text>
</comment>
<organism evidence="5 6">
    <name type="scientific">Segatella copri</name>
    <dbReference type="NCBI Taxonomy" id="165179"/>
    <lineage>
        <taxon>Bacteria</taxon>
        <taxon>Pseudomonadati</taxon>
        <taxon>Bacteroidota</taxon>
        <taxon>Bacteroidia</taxon>
        <taxon>Bacteroidales</taxon>
        <taxon>Prevotellaceae</taxon>
        <taxon>Segatella</taxon>
    </lineage>
</organism>
<dbReference type="EC" id="3.1.21.-" evidence="5"/>
<dbReference type="PANTHER" id="PTHR30408">
    <property type="entry name" value="TYPE-1 RESTRICTION ENZYME ECOKI SPECIFICITY PROTEIN"/>
    <property type="match status" value="1"/>
</dbReference>
<proteinExistence type="inferred from homology"/>
<dbReference type="GO" id="GO:0003677">
    <property type="term" value="F:DNA binding"/>
    <property type="evidence" value="ECO:0007669"/>
    <property type="project" value="UniProtKB-KW"/>
</dbReference>
<keyword evidence="5" id="KW-0540">Nuclease</keyword>
<keyword evidence="5" id="KW-0378">Hydrolase</keyword>
<dbReference type="PANTHER" id="PTHR30408:SF13">
    <property type="entry name" value="TYPE I RESTRICTION ENZYME HINDI SPECIFICITY SUBUNIT"/>
    <property type="match status" value="1"/>
</dbReference>
<dbReference type="InterPro" id="IPR000055">
    <property type="entry name" value="Restrct_endonuc_typeI_TRD"/>
</dbReference>
<sequence>MAKQLYDYWFVQFDFPNEEGKPYKSSGGAMVWNEKLKREIPKGWSVKNLEQIATSYQQGLIRSNNQLSTDSKYGYLKMGDLDGKGQYTLQGLTRTNATNEEVDLFSLHKGDFLINVRNSKEIVGKTCLIGYVERNTLYNHMLVRLDFKDVSTFYMNLLFNSEFMYKALDGLKQGTTTVIALYQNDLYRLPILVPAPCVMEQFSKITDSILDQKEIISYEIEELTKQRDDLLPLLMNGQATVNYHLSDD</sequence>
<dbReference type="InterPro" id="IPR052021">
    <property type="entry name" value="Type-I_RS_S_subunit"/>
</dbReference>